<dbReference type="GO" id="GO:0005524">
    <property type="term" value="F:ATP binding"/>
    <property type="evidence" value="ECO:0007669"/>
    <property type="project" value="UniProtKB-KW"/>
</dbReference>
<dbReference type="InterPro" id="IPR020588">
    <property type="entry name" value="RecA_ATP-bd"/>
</dbReference>
<evidence type="ECO:0000256" key="1">
    <source>
        <dbReference type="ARBA" id="ARBA00004123"/>
    </source>
</evidence>
<gene>
    <name evidence="8" type="ORF">POM88_016507</name>
</gene>
<evidence type="ECO:0000259" key="7">
    <source>
        <dbReference type="PROSITE" id="PS50162"/>
    </source>
</evidence>
<keyword evidence="6" id="KW-0539">Nucleus</keyword>
<reference evidence="8" key="1">
    <citation type="submission" date="2023-02" db="EMBL/GenBank/DDBJ databases">
        <title>Genome of toxic invasive species Heracleum sosnowskyi carries increased number of genes despite the absence of recent whole-genome duplications.</title>
        <authorList>
            <person name="Schelkunov M."/>
            <person name="Shtratnikova V."/>
            <person name="Makarenko M."/>
            <person name="Klepikova A."/>
            <person name="Omelchenko D."/>
            <person name="Novikova G."/>
            <person name="Obukhova E."/>
            <person name="Bogdanov V."/>
            <person name="Penin A."/>
            <person name="Logacheva M."/>
        </authorList>
    </citation>
    <scope>NUCLEOTIDE SEQUENCE</scope>
    <source>
        <strain evidence="8">Hsosn_3</strain>
        <tissue evidence="8">Leaf</tissue>
    </source>
</reference>
<dbReference type="AlphaFoldDB" id="A0AAD8ILU8"/>
<comment type="caution">
    <text evidence="8">The sequence shown here is derived from an EMBL/GenBank/DDBJ whole genome shotgun (WGS) entry which is preliminary data.</text>
</comment>
<dbReference type="InterPro" id="IPR027417">
    <property type="entry name" value="P-loop_NTPase"/>
</dbReference>
<keyword evidence="9" id="KW-1185">Reference proteome</keyword>
<organism evidence="8 9">
    <name type="scientific">Heracleum sosnowskyi</name>
    <dbReference type="NCBI Taxonomy" id="360622"/>
    <lineage>
        <taxon>Eukaryota</taxon>
        <taxon>Viridiplantae</taxon>
        <taxon>Streptophyta</taxon>
        <taxon>Embryophyta</taxon>
        <taxon>Tracheophyta</taxon>
        <taxon>Spermatophyta</taxon>
        <taxon>Magnoliopsida</taxon>
        <taxon>eudicotyledons</taxon>
        <taxon>Gunneridae</taxon>
        <taxon>Pentapetalae</taxon>
        <taxon>asterids</taxon>
        <taxon>campanulids</taxon>
        <taxon>Apiales</taxon>
        <taxon>Apiaceae</taxon>
        <taxon>Apioideae</taxon>
        <taxon>apioid superclade</taxon>
        <taxon>Tordylieae</taxon>
        <taxon>Tordyliinae</taxon>
        <taxon>Heracleum</taxon>
    </lineage>
</organism>
<sequence>MRPQILFPAKKCTLGCPVLDQFLAGGVPCGSITELSGESGSGKTQLALQLLLSAQLPLSLGGLASSSLYLHSEPPYPFRRFEQLSKAFYLSYHQVFDSVECVCNNVLVQELDSADHLFDVLLKLDSMLAEDSRKTMPIRLVVIDSIAALFRSEFENTPFDLRRRANLFFKISSKLKLIAMKYGVAVLVTNQVVDVMRSSGDLNALRIGNFDSLFSSGRRVCPALGISWASCVNSRLFLSMNEEIVGNVTDDGDDNLLCRRTKREMHVVFAPHLPSSSREYVINREGVFGVRGQIETSVSGTSFKSDTSKNPTFLLCDKDYSCGNM</sequence>
<evidence type="ECO:0000256" key="2">
    <source>
        <dbReference type="ARBA" id="ARBA00022741"/>
    </source>
</evidence>
<dbReference type="InterPro" id="IPR016467">
    <property type="entry name" value="DNA_recomb/repair_RecA-like"/>
</dbReference>
<dbReference type="Proteomes" id="UP001237642">
    <property type="component" value="Unassembled WGS sequence"/>
</dbReference>
<name>A0AAD8ILU8_9APIA</name>
<keyword evidence="2" id="KW-0547">Nucleotide-binding</keyword>
<dbReference type="Gene3D" id="3.40.50.300">
    <property type="entry name" value="P-loop containing nucleotide triphosphate hydrolases"/>
    <property type="match status" value="1"/>
</dbReference>
<dbReference type="GO" id="GO:0000400">
    <property type="term" value="F:four-way junction DNA binding"/>
    <property type="evidence" value="ECO:0007669"/>
    <property type="project" value="TreeGrafter"/>
</dbReference>
<dbReference type="PANTHER" id="PTHR46487:SF1">
    <property type="entry name" value="DNA REPAIR PROTEIN XRCC3"/>
    <property type="match status" value="1"/>
</dbReference>
<dbReference type="GO" id="GO:0140664">
    <property type="term" value="F:ATP-dependent DNA damage sensor activity"/>
    <property type="evidence" value="ECO:0007669"/>
    <property type="project" value="InterPro"/>
</dbReference>
<keyword evidence="5" id="KW-0234">DNA repair</keyword>
<dbReference type="GO" id="GO:0000722">
    <property type="term" value="P:telomere maintenance via recombination"/>
    <property type="evidence" value="ECO:0007669"/>
    <property type="project" value="TreeGrafter"/>
</dbReference>
<evidence type="ECO:0000256" key="4">
    <source>
        <dbReference type="ARBA" id="ARBA00022840"/>
    </source>
</evidence>
<proteinExistence type="predicted"/>
<evidence type="ECO:0000313" key="8">
    <source>
        <dbReference type="EMBL" id="KAK1388329.1"/>
    </source>
</evidence>
<dbReference type="GO" id="GO:0033065">
    <property type="term" value="C:Rad51C-XRCC3 complex"/>
    <property type="evidence" value="ECO:0007669"/>
    <property type="project" value="TreeGrafter"/>
</dbReference>
<dbReference type="GO" id="GO:0045003">
    <property type="term" value="P:double-strand break repair via synthesis-dependent strand annealing"/>
    <property type="evidence" value="ECO:0007669"/>
    <property type="project" value="TreeGrafter"/>
</dbReference>
<dbReference type="InterPro" id="IPR047348">
    <property type="entry name" value="XRCC3-like_C"/>
</dbReference>
<dbReference type="PANTHER" id="PTHR46487">
    <property type="entry name" value="DNA REPAIR PROTEIN XRCC3"/>
    <property type="match status" value="1"/>
</dbReference>
<dbReference type="EMBL" id="JAUIZM010000004">
    <property type="protein sequence ID" value="KAK1388329.1"/>
    <property type="molecule type" value="Genomic_DNA"/>
</dbReference>
<protein>
    <submittedName>
        <fullName evidence="8">X-ray repair cross complementing 3 (XRCC3)</fullName>
    </submittedName>
</protein>
<evidence type="ECO:0000256" key="6">
    <source>
        <dbReference type="ARBA" id="ARBA00023242"/>
    </source>
</evidence>
<dbReference type="PROSITE" id="PS50162">
    <property type="entry name" value="RECA_2"/>
    <property type="match status" value="1"/>
</dbReference>
<dbReference type="GO" id="GO:0071140">
    <property type="term" value="P:resolution of mitotic recombination intermediates"/>
    <property type="evidence" value="ECO:0007669"/>
    <property type="project" value="TreeGrafter"/>
</dbReference>
<evidence type="ECO:0000313" key="9">
    <source>
        <dbReference type="Proteomes" id="UP001237642"/>
    </source>
</evidence>
<dbReference type="PRINTS" id="PR01874">
    <property type="entry name" value="DNAREPAIRADA"/>
</dbReference>
<evidence type="ECO:0000256" key="3">
    <source>
        <dbReference type="ARBA" id="ARBA00022763"/>
    </source>
</evidence>
<dbReference type="Pfam" id="PF08423">
    <property type="entry name" value="Rad51"/>
    <property type="match status" value="1"/>
</dbReference>
<dbReference type="SUPFAM" id="SSF52540">
    <property type="entry name" value="P-loop containing nucleoside triphosphate hydrolases"/>
    <property type="match status" value="1"/>
</dbReference>
<evidence type="ECO:0000256" key="5">
    <source>
        <dbReference type="ARBA" id="ARBA00023204"/>
    </source>
</evidence>
<dbReference type="InterPro" id="IPR013632">
    <property type="entry name" value="Rad51_C"/>
</dbReference>
<comment type="subcellular location">
    <subcellularLocation>
        <location evidence="1">Nucleus</location>
    </subcellularLocation>
</comment>
<feature type="domain" description="RecA family profile 1" evidence="7">
    <location>
        <begin position="8"/>
        <end position="192"/>
    </location>
</feature>
<accession>A0AAD8ILU8</accession>
<dbReference type="CDD" id="cd19491">
    <property type="entry name" value="XRCC3"/>
    <property type="match status" value="1"/>
</dbReference>
<dbReference type="GO" id="GO:0090656">
    <property type="term" value="P:t-circle formation"/>
    <property type="evidence" value="ECO:0007669"/>
    <property type="project" value="TreeGrafter"/>
</dbReference>
<keyword evidence="3" id="KW-0227">DNA damage</keyword>
<dbReference type="GO" id="GO:0005657">
    <property type="term" value="C:replication fork"/>
    <property type="evidence" value="ECO:0007669"/>
    <property type="project" value="TreeGrafter"/>
</dbReference>
<dbReference type="PIRSF" id="PIRSF005856">
    <property type="entry name" value="Rad51"/>
    <property type="match status" value="1"/>
</dbReference>
<reference evidence="8" key="2">
    <citation type="submission" date="2023-05" db="EMBL/GenBank/DDBJ databases">
        <authorList>
            <person name="Schelkunov M.I."/>
        </authorList>
    </citation>
    <scope>NUCLEOTIDE SEQUENCE</scope>
    <source>
        <strain evidence="8">Hsosn_3</strain>
        <tissue evidence="8">Leaf</tissue>
    </source>
</reference>
<keyword evidence="4" id="KW-0067">ATP-binding</keyword>